<feature type="domain" description="Rad50/SbcC-type AAA" evidence="5">
    <location>
        <begin position="5"/>
        <end position="219"/>
    </location>
</feature>
<reference evidence="6 7" key="1">
    <citation type="journal article" date="2015" name="Sci. Rep.">
        <title>A comparative genomics and reductive dehalogenase gene transcription study of two chloroethene-respiring bacteria, Dehalococcoides mccartyi strains MB and 11a.</title>
        <authorList>
            <person name="Low A."/>
            <person name="Shen Z."/>
            <person name="Cheng D."/>
            <person name="Rogers M.J."/>
            <person name="Lee P.K."/>
            <person name="He J."/>
        </authorList>
    </citation>
    <scope>NUCLEOTIDE SEQUENCE [LARGE SCALE GENOMIC DNA]</scope>
    <source>
        <strain evidence="6 7">MB</strain>
    </source>
</reference>
<proteinExistence type="inferred from homology"/>
<keyword evidence="4" id="KW-0175">Coiled coil</keyword>
<dbReference type="InterPro" id="IPR038729">
    <property type="entry name" value="Rad50/SbcC_AAA"/>
</dbReference>
<dbReference type="Gene3D" id="3.40.50.300">
    <property type="entry name" value="P-loop containing nucleotide triphosphate hydrolases"/>
    <property type="match status" value="2"/>
</dbReference>
<feature type="coiled-coil region" evidence="4">
    <location>
        <begin position="305"/>
        <end position="332"/>
    </location>
</feature>
<sequence length="859" mass="97552">MIPVKLKIKNFMCYRGEIPPFSFNGVHTACICGQNGAGKSALIDAITWALWGKSRAKSDDDVVSLNEQEAEVSLDFEISGELYQVIRQRQRPKKAGANGQSLLSLFAIKDGKPLNITGDTLTQTEKKIISILHMDYDTFINSAFLRQGHANQFTQQPPGKRKEVLSNILGLEIYDQLEDLARQAVREAEAKKLLIEQSIADGQEGLKSRSELAKDLELTRLDLTDGEEKLKTHLAKLEILRHKKHAFDTKQSACLQIEKDLRDISKDQSLWIQNQQEIKERISTFETLIAQEEAILKGYKEYSDCQSLYEKHNRILAKLRQLEKEKKPLEDAVYKEENSLKNTLTKYQEHLKMRQETAQTLGTLEQEKTLSDQLHLELENEETALKARQTRLADMQGSLAGLETEYAGTAREINSLEEKLKLLTEAGESRCNCPLCETELGHDKLKLVFGKYRTEQDAKGKQQSSLKLKLEQLRLDIQTLTAQIETETKRLNQKRRQYEGQLSVLEKGIADAKDAGTKAAKGRELISDIEKQLNERSYAVSEQDRLAVIEKEIQELNFDNAEYTQNQQTLAGLTHFEEQKRKLDDAQSYLPREKDSLEKTASALAELTARHDTKLNEQQTLQRELAELPALEQELETAESGYKSLSQTQDTLRQQLGSLSQKEEQLNELEKKLKKQEQDKEQTAKEIYYFGKLARAFGKKDGIQTMLIEDTLPELESGADLLLSRMTDGRMHLSIETQRSTKKGDQTETLDINISDELGTRNYETFSGGEAFRIDFAVRIALSRLLANRLGAPLRTLIIDEGFGTQDSTGIERLKEAINSIQDEFDKILVITHIDDLKDSFPTRIEIDKTPSGSAIRLN</sequence>
<keyword evidence="6" id="KW-0269">Exonuclease</keyword>
<dbReference type="GO" id="GO:0004527">
    <property type="term" value="F:exonuclease activity"/>
    <property type="evidence" value="ECO:0007669"/>
    <property type="project" value="UniProtKB-KW"/>
</dbReference>
<name>A0A0V8M4D4_9CHLR</name>
<dbReference type="Pfam" id="PF13476">
    <property type="entry name" value="AAA_23"/>
    <property type="match status" value="1"/>
</dbReference>
<dbReference type="GO" id="GO:0006302">
    <property type="term" value="P:double-strand break repair"/>
    <property type="evidence" value="ECO:0007669"/>
    <property type="project" value="InterPro"/>
</dbReference>
<protein>
    <recommendedName>
        <fullName evidence="3">Nuclease SbcCD subunit C</fullName>
    </recommendedName>
</protein>
<keyword evidence="6" id="KW-0378">Hydrolase</keyword>
<dbReference type="PANTHER" id="PTHR32114">
    <property type="entry name" value="ABC TRANSPORTER ABCH.3"/>
    <property type="match status" value="1"/>
</dbReference>
<dbReference type="Proteomes" id="UP000053577">
    <property type="component" value="Unassembled WGS sequence"/>
</dbReference>
<comment type="similarity">
    <text evidence="1">Belongs to the SMC family. SbcC subfamily.</text>
</comment>
<accession>A0A0V8M4D4</accession>
<dbReference type="PANTHER" id="PTHR32114:SF2">
    <property type="entry name" value="ABC TRANSPORTER ABCH.3"/>
    <property type="match status" value="1"/>
</dbReference>
<evidence type="ECO:0000256" key="3">
    <source>
        <dbReference type="ARBA" id="ARBA00013368"/>
    </source>
</evidence>
<keyword evidence="6" id="KW-0540">Nuclease</keyword>
<comment type="caution">
    <text evidence="6">The sequence shown here is derived from an EMBL/GenBank/DDBJ whole genome shotgun (WGS) entry which is preliminary data.</text>
</comment>
<evidence type="ECO:0000256" key="4">
    <source>
        <dbReference type="SAM" id="Coils"/>
    </source>
</evidence>
<dbReference type="SUPFAM" id="SSF75712">
    <property type="entry name" value="Rad50 coiled-coil Zn hook"/>
    <property type="match status" value="1"/>
</dbReference>
<evidence type="ECO:0000256" key="1">
    <source>
        <dbReference type="ARBA" id="ARBA00006930"/>
    </source>
</evidence>
<evidence type="ECO:0000256" key="2">
    <source>
        <dbReference type="ARBA" id="ARBA00011322"/>
    </source>
</evidence>
<feature type="coiled-coil region" evidence="4">
    <location>
        <begin position="399"/>
        <end position="426"/>
    </location>
</feature>
<evidence type="ECO:0000259" key="5">
    <source>
        <dbReference type="Pfam" id="PF13476"/>
    </source>
</evidence>
<dbReference type="EMBL" id="JGYD01000010">
    <property type="protein sequence ID" value="KSV18642.1"/>
    <property type="molecule type" value="Genomic_DNA"/>
</dbReference>
<feature type="coiled-coil region" evidence="4">
    <location>
        <begin position="604"/>
        <end position="686"/>
    </location>
</feature>
<gene>
    <name evidence="6" type="ORF">DA01_01325</name>
</gene>
<dbReference type="Gene3D" id="1.10.287.510">
    <property type="entry name" value="Helix hairpin bin"/>
    <property type="match status" value="1"/>
</dbReference>
<dbReference type="OrthoDB" id="9795626at2"/>
<dbReference type="GO" id="GO:0016887">
    <property type="term" value="F:ATP hydrolysis activity"/>
    <property type="evidence" value="ECO:0007669"/>
    <property type="project" value="InterPro"/>
</dbReference>
<dbReference type="InterPro" id="IPR027417">
    <property type="entry name" value="P-loop_NTPase"/>
</dbReference>
<dbReference type="SUPFAM" id="SSF52540">
    <property type="entry name" value="P-loop containing nucleoside triphosphate hydrolases"/>
    <property type="match status" value="1"/>
</dbReference>
<evidence type="ECO:0000313" key="7">
    <source>
        <dbReference type="Proteomes" id="UP000053577"/>
    </source>
</evidence>
<organism evidence="6 7">
    <name type="scientific">Dehalococcoides mccartyi</name>
    <dbReference type="NCBI Taxonomy" id="61435"/>
    <lineage>
        <taxon>Bacteria</taxon>
        <taxon>Bacillati</taxon>
        <taxon>Chloroflexota</taxon>
        <taxon>Dehalococcoidia</taxon>
        <taxon>Dehalococcoidales</taxon>
        <taxon>Dehalococcoidaceae</taxon>
        <taxon>Dehalococcoides</taxon>
    </lineage>
</organism>
<feature type="coiled-coil region" evidence="4">
    <location>
        <begin position="463"/>
        <end position="501"/>
    </location>
</feature>
<comment type="subunit">
    <text evidence="2">Heterodimer of SbcC and SbcD.</text>
</comment>
<dbReference type="AlphaFoldDB" id="A0A0V8M4D4"/>
<dbReference type="PATRIC" id="fig|61435.5.peg.270"/>
<evidence type="ECO:0000313" key="6">
    <source>
        <dbReference type="EMBL" id="KSV18642.1"/>
    </source>
</evidence>
<dbReference type="RefSeq" id="WP_058292140.1">
    <property type="nucleotide sequence ID" value="NZ_JGYD01000010.1"/>
</dbReference>